<proteinExistence type="predicted"/>
<keyword evidence="2" id="KW-0413">Isomerase</keyword>
<protein>
    <submittedName>
        <fullName evidence="2">Xylose isomerase-like protein</fullName>
    </submittedName>
</protein>
<evidence type="ECO:0000313" key="3">
    <source>
        <dbReference type="Proteomes" id="UP000250266"/>
    </source>
</evidence>
<gene>
    <name evidence="2" type="ORF">K432DRAFT_23908</name>
</gene>
<dbReference type="OrthoDB" id="5360893at2759"/>
<accession>A0A8E2J889</accession>
<dbReference type="PANTHER" id="PTHR12110">
    <property type="entry name" value="HYDROXYPYRUVATE ISOMERASE"/>
    <property type="match status" value="1"/>
</dbReference>
<organism evidence="2 3">
    <name type="scientific">Lepidopterella palustris CBS 459.81</name>
    <dbReference type="NCBI Taxonomy" id="1314670"/>
    <lineage>
        <taxon>Eukaryota</taxon>
        <taxon>Fungi</taxon>
        <taxon>Dikarya</taxon>
        <taxon>Ascomycota</taxon>
        <taxon>Pezizomycotina</taxon>
        <taxon>Dothideomycetes</taxon>
        <taxon>Pleosporomycetidae</taxon>
        <taxon>Mytilinidiales</taxon>
        <taxon>Argynnaceae</taxon>
        <taxon>Lepidopterella</taxon>
    </lineage>
</organism>
<dbReference type="Gene3D" id="3.20.20.150">
    <property type="entry name" value="Divalent-metal-dependent TIM barrel enzymes"/>
    <property type="match status" value="1"/>
</dbReference>
<dbReference type="Proteomes" id="UP000250266">
    <property type="component" value="Unassembled WGS sequence"/>
</dbReference>
<dbReference type="GO" id="GO:0016853">
    <property type="term" value="F:isomerase activity"/>
    <property type="evidence" value="ECO:0007669"/>
    <property type="project" value="UniProtKB-KW"/>
</dbReference>
<dbReference type="SUPFAM" id="SSF51658">
    <property type="entry name" value="Xylose isomerase-like"/>
    <property type="match status" value="1"/>
</dbReference>
<evidence type="ECO:0000313" key="2">
    <source>
        <dbReference type="EMBL" id="OCK73010.1"/>
    </source>
</evidence>
<dbReference type="PANTHER" id="PTHR12110:SF21">
    <property type="entry name" value="XYLOSE ISOMERASE-LIKE TIM BARREL DOMAIN-CONTAINING PROTEIN"/>
    <property type="match status" value="1"/>
</dbReference>
<evidence type="ECO:0000259" key="1">
    <source>
        <dbReference type="Pfam" id="PF01261"/>
    </source>
</evidence>
<sequence>MFCKPAISSMSLGRTCAGHSLPYKLSTAASHGLTGIEIFYEDLEGYAATLPGGSTRPNQLVAAHSIHALCSQLGLTVIGLQPFMHYEGLIDRDHHTQRIDKLLFWFQLAKALGTDIIQIPSNFLPAAECTSDMDVIVADLIEVADLGALESPAIKFAYESLAWATHVDTWERCWEIVSKVDRPNFGVCLDTFNIAGRVYADPAAVSGKTINAEKDIEASIARLIQSVDVNKVFYIQVVDAEKLSSPLIEGHEYFVADQAPRMSWSRNCRLFYGEQARGGYLPVLEISRAFIEGLGYEGWVSMELFNRVMGDKDKGIPEHLASRAADAWKKFARDLELDEGAMAEGAKEETARVGSEAVEVARL</sequence>
<dbReference type="InterPro" id="IPR050312">
    <property type="entry name" value="IolE/XylAMocC-like"/>
</dbReference>
<name>A0A8E2J889_9PEZI</name>
<reference evidence="2 3" key="1">
    <citation type="journal article" date="2016" name="Nat. Commun.">
        <title>Ectomycorrhizal ecology is imprinted in the genome of the dominant symbiotic fungus Cenococcum geophilum.</title>
        <authorList>
            <consortium name="DOE Joint Genome Institute"/>
            <person name="Peter M."/>
            <person name="Kohler A."/>
            <person name="Ohm R.A."/>
            <person name="Kuo A."/>
            <person name="Krutzmann J."/>
            <person name="Morin E."/>
            <person name="Arend M."/>
            <person name="Barry K.W."/>
            <person name="Binder M."/>
            <person name="Choi C."/>
            <person name="Clum A."/>
            <person name="Copeland A."/>
            <person name="Grisel N."/>
            <person name="Haridas S."/>
            <person name="Kipfer T."/>
            <person name="LaButti K."/>
            <person name="Lindquist E."/>
            <person name="Lipzen A."/>
            <person name="Maire R."/>
            <person name="Meier B."/>
            <person name="Mihaltcheva S."/>
            <person name="Molinier V."/>
            <person name="Murat C."/>
            <person name="Poggeler S."/>
            <person name="Quandt C.A."/>
            <person name="Sperisen C."/>
            <person name="Tritt A."/>
            <person name="Tisserant E."/>
            <person name="Crous P.W."/>
            <person name="Henrissat B."/>
            <person name="Nehls U."/>
            <person name="Egli S."/>
            <person name="Spatafora J.W."/>
            <person name="Grigoriev I.V."/>
            <person name="Martin F.M."/>
        </authorList>
    </citation>
    <scope>NUCLEOTIDE SEQUENCE [LARGE SCALE GENOMIC DNA]</scope>
    <source>
        <strain evidence="2 3">CBS 459.81</strain>
    </source>
</reference>
<dbReference type="EMBL" id="KV746058">
    <property type="protein sequence ID" value="OCK73010.1"/>
    <property type="molecule type" value="Genomic_DNA"/>
</dbReference>
<feature type="domain" description="Xylose isomerase-like TIM barrel" evidence="1">
    <location>
        <begin position="27"/>
        <end position="320"/>
    </location>
</feature>
<dbReference type="InterPro" id="IPR036237">
    <property type="entry name" value="Xyl_isomerase-like_sf"/>
</dbReference>
<dbReference type="Pfam" id="PF01261">
    <property type="entry name" value="AP_endonuc_2"/>
    <property type="match status" value="1"/>
</dbReference>
<dbReference type="InterPro" id="IPR013022">
    <property type="entry name" value="Xyl_isomerase-like_TIM-brl"/>
</dbReference>
<keyword evidence="3" id="KW-1185">Reference proteome</keyword>
<dbReference type="AlphaFoldDB" id="A0A8E2J889"/>